<evidence type="ECO:0008006" key="6">
    <source>
        <dbReference type="Google" id="ProtNLM"/>
    </source>
</evidence>
<reference evidence="4 5" key="1">
    <citation type="submission" date="2013-07" db="EMBL/GenBank/DDBJ databases">
        <title>Sulfurimonas hongkongensis AST-10 Genome Sequencing.</title>
        <authorList>
            <person name="Cai L."/>
            <person name="Zhang T."/>
        </authorList>
    </citation>
    <scope>NUCLEOTIDE SEQUENCE [LARGE SCALE GENOMIC DNA]</scope>
    <source>
        <strain evidence="4 5">AST-10</strain>
    </source>
</reference>
<evidence type="ECO:0000256" key="1">
    <source>
        <dbReference type="SAM" id="Phobius"/>
    </source>
</evidence>
<sequence length="537" mass="62444">MNFNKKLLTSVFISLLLLSYSLFLNVKSINFTDTILKSIHAKEQLPTNIEANLKSQKYMLYISITAISILLFALYKLLLRYIETQKRLLLGKRNEKHHKNMHSKLLKYSNDLEKEVSKKTAELEQNTYTNFLSALPNRNRLLEDSMSFEFKQMALLNIDKFQKFNDVYGEDIGNVALKLSADFLNSKINDNSTFLYHIGGDEFVIAVKDSIKLNNTLFINKIEDILKSYRRESFIYEDKKFNFMMSAGLAFSGSKKMMAYADMALKDAKKRNVGISIFNDDKELEKLHKEDIECHEKLSFALENDNVISYFQPISAIQYASLEIKYESLVRIRDKDGTIIAPFRFLDVAKQNRIYYKITKAVIKNTFEAITKYDIQCSINISMEDIENDRTLEMLYSKFDEFEHNHNLTIELLETEEFKDYKRVYDFCMRVRSYGIKVALDDFGSGYSNFSHVLNLPIDYIKIDSSLISNIDRDINSQIMVSTIVGLAQKLKIHTIAEFVSSKEILDTVKSLNVDFAQGYYIGKPQEIKKYIPYLFD</sequence>
<dbReference type="RefSeq" id="WP_021287023.1">
    <property type="nucleotide sequence ID" value="NZ_AUPZ01000004.1"/>
</dbReference>
<feature type="transmembrane region" description="Helical" evidence="1">
    <location>
        <begin position="58"/>
        <end position="78"/>
    </location>
</feature>
<keyword evidence="5" id="KW-1185">Reference proteome</keyword>
<dbReference type="Gene3D" id="3.20.20.450">
    <property type="entry name" value="EAL domain"/>
    <property type="match status" value="1"/>
</dbReference>
<dbReference type="Pfam" id="PF00563">
    <property type="entry name" value="EAL"/>
    <property type="match status" value="1"/>
</dbReference>
<dbReference type="PROSITE" id="PS50883">
    <property type="entry name" value="EAL"/>
    <property type="match status" value="1"/>
</dbReference>
<evidence type="ECO:0000313" key="5">
    <source>
        <dbReference type="Proteomes" id="UP000015520"/>
    </source>
</evidence>
<feature type="domain" description="EAL" evidence="2">
    <location>
        <begin position="291"/>
        <end position="537"/>
    </location>
</feature>
<evidence type="ECO:0000259" key="2">
    <source>
        <dbReference type="PROSITE" id="PS50883"/>
    </source>
</evidence>
<protein>
    <recommendedName>
        <fullName evidence="6">Diguanylate cyclase</fullName>
    </recommendedName>
</protein>
<accession>T0KT86</accession>
<feature type="domain" description="GGDEF" evidence="3">
    <location>
        <begin position="149"/>
        <end position="281"/>
    </location>
</feature>
<name>T0KT86_9BACT</name>
<dbReference type="PANTHER" id="PTHR33121:SF79">
    <property type="entry name" value="CYCLIC DI-GMP PHOSPHODIESTERASE PDED-RELATED"/>
    <property type="match status" value="1"/>
</dbReference>
<dbReference type="InterPro" id="IPR029787">
    <property type="entry name" value="Nucleotide_cyclase"/>
</dbReference>
<dbReference type="InterPro" id="IPR043128">
    <property type="entry name" value="Rev_trsase/Diguanyl_cyclase"/>
</dbReference>
<dbReference type="InterPro" id="IPR050706">
    <property type="entry name" value="Cyclic-di-GMP_PDE-like"/>
</dbReference>
<dbReference type="Proteomes" id="UP000015520">
    <property type="component" value="Unassembled WGS sequence"/>
</dbReference>
<dbReference type="InterPro" id="IPR000160">
    <property type="entry name" value="GGDEF_dom"/>
</dbReference>
<dbReference type="SMART" id="SM00052">
    <property type="entry name" value="EAL"/>
    <property type="match status" value="1"/>
</dbReference>
<dbReference type="InterPro" id="IPR035919">
    <property type="entry name" value="EAL_sf"/>
</dbReference>
<dbReference type="CDD" id="cd01948">
    <property type="entry name" value="EAL"/>
    <property type="match status" value="1"/>
</dbReference>
<organism evidence="4 5">
    <name type="scientific">Sulfurimonas hongkongensis</name>
    <dbReference type="NCBI Taxonomy" id="1172190"/>
    <lineage>
        <taxon>Bacteria</taxon>
        <taxon>Pseudomonadati</taxon>
        <taxon>Campylobacterota</taxon>
        <taxon>Epsilonproteobacteria</taxon>
        <taxon>Campylobacterales</taxon>
        <taxon>Sulfurimonadaceae</taxon>
        <taxon>Sulfurimonas</taxon>
    </lineage>
</organism>
<dbReference type="eggNOG" id="COG5001">
    <property type="taxonomic scope" value="Bacteria"/>
</dbReference>
<dbReference type="SUPFAM" id="SSF141868">
    <property type="entry name" value="EAL domain-like"/>
    <property type="match status" value="1"/>
</dbReference>
<keyword evidence="1" id="KW-1133">Transmembrane helix</keyword>
<dbReference type="EMBL" id="AUPZ01000004">
    <property type="protein sequence ID" value="EQB40149.1"/>
    <property type="molecule type" value="Genomic_DNA"/>
</dbReference>
<evidence type="ECO:0000259" key="3">
    <source>
        <dbReference type="PROSITE" id="PS50887"/>
    </source>
</evidence>
<gene>
    <name evidence="4" type="ORF">M947_03755</name>
</gene>
<dbReference type="PANTHER" id="PTHR33121">
    <property type="entry name" value="CYCLIC DI-GMP PHOSPHODIESTERASE PDEF"/>
    <property type="match status" value="1"/>
</dbReference>
<dbReference type="NCBIfam" id="TIGR00254">
    <property type="entry name" value="GGDEF"/>
    <property type="match status" value="1"/>
</dbReference>
<dbReference type="GO" id="GO:0071111">
    <property type="term" value="F:cyclic-guanylate-specific phosphodiesterase activity"/>
    <property type="evidence" value="ECO:0007669"/>
    <property type="project" value="InterPro"/>
</dbReference>
<dbReference type="Pfam" id="PF00990">
    <property type="entry name" value="GGDEF"/>
    <property type="match status" value="1"/>
</dbReference>
<dbReference type="CDD" id="cd01949">
    <property type="entry name" value="GGDEF"/>
    <property type="match status" value="1"/>
</dbReference>
<dbReference type="InterPro" id="IPR001633">
    <property type="entry name" value="EAL_dom"/>
</dbReference>
<dbReference type="PROSITE" id="PS50887">
    <property type="entry name" value="GGDEF"/>
    <property type="match status" value="1"/>
</dbReference>
<proteinExistence type="predicted"/>
<keyword evidence="1" id="KW-0472">Membrane</keyword>
<dbReference type="SMART" id="SM00267">
    <property type="entry name" value="GGDEF"/>
    <property type="match status" value="1"/>
</dbReference>
<keyword evidence="1" id="KW-0812">Transmembrane</keyword>
<comment type="caution">
    <text evidence="4">The sequence shown here is derived from an EMBL/GenBank/DDBJ whole genome shotgun (WGS) entry which is preliminary data.</text>
</comment>
<evidence type="ECO:0000313" key="4">
    <source>
        <dbReference type="EMBL" id="EQB40149.1"/>
    </source>
</evidence>
<dbReference type="PATRIC" id="fig|1172190.3.peg.729"/>
<dbReference type="AlphaFoldDB" id="T0KT86"/>
<dbReference type="SUPFAM" id="SSF55073">
    <property type="entry name" value="Nucleotide cyclase"/>
    <property type="match status" value="1"/>
</dbReference>
<dbReference type="Gene3D" id="3.30.70.270">
    <property type="match status" value="1"/>
</dbReference>
<dbReference type="STRING" id="1172190.M947_03755"/>